<dbReference type="KEGG" id="nano:G5V58_06920"/>
<name>A0A6G6WBL6_9ACTN</name>
<keyword evidence="3" id="KW-1185">Reference proteome</keyword>
<feature type="compositionally biased region" description="Acidic residues" evidence="1">
    <location>
        <begin position="104"/>
        <end position="114"/>
    </location>
</feature>
<accession>A0A6G6WBL6</accession>
<organism evidence="2 3">
    <name type="scientific">Nocardioides anomalus</name>
    <dbReference type="NCBI Taxonomy" id="2712223"/>
    <lineage>
        <taxon>Bacteria</taxon>
        <taxon>Bacillati</taxon>
        <taxon>Actinomycetota</taxon>
        <taxon>Actinomycetes</taxon>
        <taxon>Propionibacteriales</taxon>
        <taxon>Nocardioidaceae</taxon>
        <taxon>Nocardioides</taxon>
    </lineage>
</organism>
<dbReference type="RefSeq" id="WP_165230274.1">
    <property type="nucleotide sequence ID" value="NZ_CP049257.1"/>
</dbReference>
<evidence type="ECO:0000313" key="3">
    <source>
        <dbReference type="Proteomes" id="UP000502996"/>
    </source>
</evidence>
<evidence type="ECO:0000256" key="1">
    <source>
        <dbReference type="SAM" id="MobiDB-lite"/>
    </source>
</evidence>
<evidence type="ECO:0000313" key="2">
    <source>
        <dbReference type="EMBL" id="QIG42543.1"/>
    </source>
</evidence>
<dbReference type="EMBL" id="CP049257">
    <property type="protein sequence ID" value="QIG42543.1"/>
    <property type="molecule type" value="Genomic_DNA"/>
</dbReference>
<dbReference type="AlphaFoldDB" id="A0A6G6WBL6"/>
<gene>
    <name evidence="2" type="ORF">G5V58_06920</name>
</gene>
<dbReference type="Proteomes" id="UP000502996">
    <property type="component" value="Chromosome"/>
</dbReference>
<reference evidence="2 3" key="1">
    <citation type="submission" date="2020-02" db="EMBL/GenBank/DDBJ databases">
        <title>Full genome sequence of Nocardioides sp. R-3366.</title>
        <authorList>
            <person name="Im W.-T."/>
        </authorList>
    </citation>
    <scope>NUCLEOTIDE SEQUENCE [LARGE SCALE GENOMIC DNA]</scope>
    <source>
        <strain evidence="2 3">R-3366</strain>
    </source>
</reference>
<feature type="region of interest" description="Disordered" evidence="1">
    <location>
        <begin position="87"/>
        <end position="114"/>
    </location>
</feature>
<sequence>MSEGPSGDEPVGSVGEEAAKLFGALADWAGEHVGDVDEHLATGSTECLYCPVCRTVHAVRNASPELKAQLTTAASSFLQAAAGLLSAAGTTPPPAQPRVQTIDLDGDPDGEDLS</sequence>
<proteinExistence type="predicted"/>
<protein>
    <submittedName>
        <fullName evidence="2">Uncharacterized protein</fullName>
    </submittedName>
</protein>